<sequence>MYIVLIIVGVLAASYVVGWGLEVLWMRLRKTQELTTPKSSCFARKYVERRV</sequence>
<gene>
    <name evidence="1" type="ORF">METZ01_LOCUS373970</name>
</gene>
<dbReference type="AlphaFoldDB" id="A0A382TGC9"/>
<dbReference type="EMBL" id="UINC01136382">
    <property type="protein sequence ID" value="SVD21116.1"/>
    <property type="molecule type" value="Genomic_DNA"/>
</dbReference>
<name>A0A382TGC9_9ZZZZ</name>
<reference evidence="1" key="1">
    <citation type="submission" date="2018-05" db="EMBL/GenBank/DDBJ databases">
        <authorList>
            <person name="Lanie J.A."/>
            <person name="Ng W.-L."/>
            <person name="Kazmierczak K.M."/>
            <person name="Andrzejewski T.M."/>
            <person name="Davidsen T.M."/>
            <person name="Wayne K.J."/>
            <person name="Tettelin H."/>
            <person name="Glass J.I."/>
            <person name="Rusch D."/>
            <person name="Podicherti R."/>
            <person name="Tsui H.-C.T."/>
            <person name="Winkler M.E."/>
        </authorList>
    </citation>
    <scope>NUCLEOTIDE SEQUENCE</scope>
</reference>
<protein>
    <submittedName>
        <fullName evidence="1">Uncharacterized protein</fullName>
    </submittedName>
</protein>
<evidence type="ECO:0000313" key="1">
    <source>
        <dbReference type="EMBL" id="SVD21116.1"/>
    </source>
</evidence>
<accession>A0A382TGC9</accession>
<organism evidence="1">
    <name type="scientific">marine metagenome</name>
    <dbReference type="NCBI Taxonomy" id="408172"/>
    <lineage>
        <taxon>unclassified sequences</taxon>
        <taxon>metagenomes</taxon>
        <taxon>ecological metagenomes</taxon>
    </lineage>
</organism>
<proteinExistence type="predicted"/>